<organism evidence="2 3">
    <name type="scientific">Oryza rufipogon</name>
    <name type="common">Brownbeard rice</name>
    <name type="synonym">Asian wild rice</name>
    <dbReference type="NCBI Taxonomy" id="4529"/>
    <lineage>
        <taxon>Eukaryota</taxon>
        <taxon>Viridiplantae</taxon>
        <taxon>Streptophyta</taxon>
        <taxon>Embryophyta</taxon>
        <taxon>Tracheophyta</taxon>
        <taxon>Spermatophyta</taxon>
        <taxon>Magnoliopsida</taxon>
        <taxon>Liliopsida</taxon>
        <taxon>Poales</taxon>
        <taxon>Poaceae</taxon>
        <taxon>BOP clade</taxon>
        <taxon>Oryzoideae</taxon>
        <taxon>Oryzeae</taxon>
        <taxon>Oryzinae</taxon>
        <taxon>Oryza</taxon>
    </lineage>
</organism>
<protein>
    <submittedName>
        <fullName evidence="2">Uncharacterized protein</fullName>
    </submittedName>
</protein>
<dbReference type="Proteomes" id="UP000008022">
    <property type="component" value="Unassembled WGS sequence"/>
</dbReference>
<feature type="region of interest" description="Disordered" evidence="1">
    <location>
        <begin position="1"/>
        <end position="21"/>
    </location>
</feature>
<keyword evidence="3" id="KW-1185">Reference proteome</keyword>
<evidence type="ECO:0000256" key="1">
    <source>
        <dbReference type="SAM" id="MobiDB-lite"/>
    </source>
</evidence>
<dbReference type="Gramene" id="ORUFI01G26170.1">
    <property type="protein sequence ID" value="ORUFI01G26170.1"/>
    <property type="gene ID" value="ORUFI01G26170"/>
</dbReference>
<proteinExistence type="predicted"/>
<sequence length="192" mass="20781">MAMDGKGGAPPDKLADRTGDQYGSLSLTMPPLFIQEDVSEPTTRSLQLGPGSYKSPAGPREPRIMRSSATHVAGHPWDFRQAYRLAATVSHPLLLLATVLLLDADPRLHMPELAYAAAEEKKRVVNCVSIQRPPIEDIIHASAYIGPVQLCFHVHGTPAGIAEISLRDTTLAPIDDQDVKGHFGSGEEEDKL</sequence>
<reference evidence="2" key="2">
    <citation type="submission" date="2015-06" db="UniProtKB">
        <authorList>
            <consortium name="EnsemblPlants"/>
        </authorList>
    </citation>
    <scope>IDENTIFICATION</scope>
</reference>
<dbReference type="AlphaFoldDB" id="A0A0E0MZH2"/>
<reference evidence="3" key="1">
    <citation type="submission" date="2013-06" db="EMBL/GenBank/DDBJ databases">
        <authorList>
            <person name="Zhao Q."/>
        </authorList>
    </citation>
    <scope>NUCLEOTIDE SEQUENCE</scope>
    <source>
        <strain evidence="3">cv. W1943</strain>
    </source>
</reference>
<accession>A0A0E0MZH2</accession>
<name>A0A0E0MZH2_ORYRU</name>
<feature type="region of interest" description="Disordered" evidence="1">
    <location>
        <begin position="39"/>
        <end position="60"/>
    </location>
</feature>
<dbReference type="EnsemblPlants" id="ORUFI01G26170.1">
    <property type="protein sequence ID" value="ORUFI01G26170.1"/>
    <property type="gene ID" value="ORUFI01G26170"/>
</dbReference>
<evidence type="ECO:0000313" key="3">
    <source>
        <dbReference type="Proteomes" id="UP000008022"/>
    </source>
</evidence>
<evidence type="ECO:0000313" key="2">
    <source>
        <dbReference type="EnsemblPlants" id="ORUFI01G26170.1"/>
    </source>
</evidence>